<dbReference type="InterPro" id="IPR018181">
    <property type="entry name" value="Heat_shock_70_CS"/>
</dbReference>
<evidence type="ECO:0000256" key="1">
    <source>
        <dbReference type="ARBA" id="ARBA00007381"/>
    </source>
</evidence>
<keyword evidence="4" id="KW-0143">Chaperone</keyword>
<dbReference type="Gene3D" id="3.30.420.40">
    <property type="match status" value="2"/>
</dbReference>
<accession>A0A9D7IDM6</accession>
<evidence type="ECO:0000256" key="5">
    <source>
        <dbReference type="RuleBase" id="RU003322"/>
    </source>
</evidence>
<dbReference type="EMBL" id="JADJNC010000026">
    <property type="protein sequence ID" value="MBK7424265.1"/>
    <property type="molecule type" value="Genomic_DNA"/>
</dbReference>
<dbReference type="FunFam" id="3.90.640.10:FF:000003">
    <property type="entry name" value="Molecular chaperone DnaK"/>
    <property type="match status" value="1"/>
</dbReference>
<dbReference type="Gene3D" id="3.90.640.10">
    <property type="entry name" value="Actin, Chain A, domain 4"/>
    <property type="match status" value="1"/>
</dbReference>
<name>A0A9D7IDM6_9RHOO</name>
<dbReference type="InterPro" id="IPR013126">
    <property type="entry name" value="Hsp_70_fam"/>
</dbReference>
<comment type="caution">
    <text evidence="6">The sequence shown here is derived from an EMBL/GenBank/DDBJ whole genome shotgun (WGS) entry which is preliminary data.</text>
</comment>
<dbReference type="InterPro" id="IPR029047">
    <property type="entry name" value="HSP70_peptide-bd_sf"/>
</dbReference>
<dbReference type="PROSITE" id="PS00329">
    <property type="entry name" value="HSP70_2"/>
    <property type="match status" value="1"/>
</dbReference>
<organism evidence="6 7">
    <name type="scientific">Candidatus Propionivibrio dominans</name>
    <dbReference type="NCBI Taxonomy" id="2954373"/>
    <lineage>
        <taxon>Bacteria</taxon>
        <taxon>Pseudomonadati</taxon>
        <taxon>Pseudomonadota</taxon>
        <taxon>Betaproteobacteria</taxon>
        <taxon>Rhodocyclales</taxon>
        <taxon>Rhodocyclaceae</taxon>
        <taxon>Propionivibrio</taxon>
    </lineage>
</organism>
<dbReference type="GO" id="GO:0005524">
    <property type="term" value="F:ATP binding"/>
    <property type="evidence" value="ECO:0007669"/>
    <property type="project" value="UniProtKB-KW"/>
</dbReference>
<dbReference type="Proteomes" id="UP000886602">
    <property type="component" value="Unassembled WGS sequence"/>
</dbReference>
<keyword evidence="2 5" id="KW-0547">Nucleotide-binding</keyword>
<dbReference type="PRINTS" id="PR00301">
    <property type="entry name" value="HEATSHOCK70"/>
</dbReference>
<evidence type="ECO:0000313" key="7">
    <source>
        <dbReference type="Proteomes" id="UP000886602"/>
    </source>
</evidence>
<dbReference type="PROSITE" id="PS00297">
    <property type="entry name" value="HSP70_1"/>
    <property type="match status" value="1"/>
</dbReference>
<dbReference type="PANTHER" id="PTHR19375">
    <property type="entry name" value="HEAT SHOCK PROTEIN 70KDA"/>
    <property type="match status" value="1"/>
</dbReference>
<sequence length="608" mass="65137">MSDIIVGIDLGTTNSEIAVVRHGRIEIIDIEAGVPILPSVVGLGDDNVLLVGAAARNQYVLHPERTIRSVKRRMGEATHLALGDKQYSPPEISAMILLRLKKIAETHLGVAVSKAVITVPAYFSDAQRQATREAGEIAGLEVVRILNEPTAAALAYGAHRSTQTSAAEGAPTRKALVYDLGGGTFDVSVVNMEGVVVEVLASHGNNHLGGDDFDQCIVDFVLAHLNTAHGIDSATAAASPIAMARLYRAAEAAKIALSSHPYATLAEEFLYEKNGAPVHLSLEISRHEYETMIEPFIHETMDAMHVALSGAKLALSAIDEVLLVGGATRTPMVARLLEALTGILPHGEIDPDLCVAMGAAIQGEIIAGGTTPTVLIDVTPYTFGTSTVADLGGREYPYCFVPLIRRNTPIPTSHSEVFYTMFDNQEAVEVTVFQGEAPDALDNIEIGRFVVKGLRQVPAGNPIVIDFAIDINGILHVRASEKKSGLEFSITIDNAITRFQDGKLDEARKRISSMFADDFGPDDEADTPEMGAQSAALPLAQRRHLVEALALVEKAERLLKTAGADDREDLIDNIEAVRDAMSDAGENDDAKLLQAMSALADVLYYLEN</sequence>
<dbReference type="SUPFAM" id="SSF53067">
    <property type="entry name" value="Actin-like ATPase domain"/>
    <property type="match status" value="2"/>
</dbReference>
<dbReference type="Gene3D" id="2.60.34.10">
    <property type="entry name" value="Substrate Binding Domain Of DNAk, Chain A, domain 1"/>
    <property type="match status" value="1"/>
</dbReference>
<evidence type="ECO:0000256" key="2">
    <source>
        <dbReference type="ARBA" id="ARBA00022741"/>
    </source>
</evidence>
<dbReference type="InterPro" id="IPR043129">
    <property type="entry name" value="ATPase_NBD"/>
</dbReference>
<proteinExistence type="inferred from homology"/>
<comment type="similarity">
    <text evidence="1 5">Belongs to the heat shock protein 70 family.</text>
</comment>
<dbReference type="GO" id="GO:0140662">
    <property type="term" value="F:ATP-dependent protein folding chaperone"/>
    <property type="evidence" value="ECO:0007669"/>
    <property type="project" value="InterPro"/>
</dbReference>
<evidence type="ECO:0000313" key="6">
    <source>
        <dbReference type="EMBL" id="MBK7424265.1"/>
    </source>
</evidence>
<protein>
    <submittedName>
        <fullName evidence="6">Hsp70 family protein</fullName>
    </submittedName>
</protein>
<dbReference type="FunFam" id="3.30.420.40:FF:000071">
    <property type="entry name" value="Molecular chaperone DnaK"/>
    <property type="match status" value="1"/>
</dbReference>
<evidence type="ECO:0000256" key="4">
    <source>
        <dbReference type="ARBA" id="ARBA00023186"/>
    </source>
</evidence>
<keyword evidence="3 5" id="KW-0067">ATP-binding</keyword>
<reference evidence="6" key="1">
    <citation type="submission" date="2020-10" db="EMBL/GenBank/DDBJ databases">
        <title>Connecting structure to function with the recovery of over 1000 high-quality activated sludge metagenome-assembled genomes encoding full-length rRNA genes using long-read sequencing.</title>
        <authorList>
            <person name="Singleton C.M."/>
            <person name="Petriglieri F."/>
            <person name="Kristensen J.M."/>
            <person name="Kirkegaard R.H."/>
            <person name="Michaelsen T.Y."/>
            <person name="Andersen M.H."/>
            <person name="Karst S.M."/>
            <person name="Dueholm M.S."/>
            <person name="Nielsen P.H."/>
            <person name="Albertsen M."/>
        </authorList>
    </citation>
    <scope>NUCLEOTIDE SEQUENCE</scope>
    <source>
        <strain evidence="6">EsbW_18-Q3-R4-48_MAXAC.044</strain>
    </source>
</reference>
<gene>
    <name evidence="6" type="ORF">IPJ48_14950</name>
</gene>
<dbReference type="SUPFAM" id="SSF100920">
    <property type="entry name" value="Heat shock protein 70kD (HSP70), peptide-binding domain"/>
    <property type="match status" value="1"/>
</dbReference>
<evidence type="ECO:0000256" key="3">
    <source>
        <dbReference type="ARBA" id="ARBA00022840"/>
    </source>
</evidence>
<dbReference type="Pfam" id="PF00012">
    <property type="entry name" value="HSP70"/>
    <property type="match status" value="2"/>
</dbReference>
<dbReference type="AlphaFoldDB" id="A0A9D7IDM6"/>